<dbReference type="Proteomes" id="UP001148629">
    <property type="component" value="Unassembled WGS sequence"/>
</dbReference>
<sequence>MVAAEERLEELSKATIRDAEHAREAAATSRFKARDSKFEGEFLGGAEGLSSLRSFLTSFLKAKSRLSIEFKFTKNGSHEQNEKPELQRSQLLEPPKSQPLEPLRTQLLEPLRSRLLEPPGSRLLQLPRGRRLRPLRSKLLQLPKELLLEIMDNLPHSSIYLLRQTGREFFRLSTHKTLADFNAEFSRVQNESFCASRREYEQRLIIRDILARASHCNDCNRLRETGALKQKMIELYEPKFCSGCRQHHAALFFAPGQRRTKSEGGAPCLGRIGRFALCSHKSLAGHDLETIRNAGLKEEIICRDQSHLPQHILARGPEVHIEGASPKMKVNVYYSKTLFLNITKKSFLLSLGQDTHTTSQDIRQRLSERLQSRPDCQQFCKHVSFQREQLLDSLASDACTCFSASGLQPSTLTARYGCENHNFNCLECGATYFWTLENDHGPSWKGSFIVLNMKGHWVLPSPLCPAWLFNLDYETGNKGNNPVFNQDTKHVLWCGSPGCATGSERRWLRMAKVALFETLDECDLGEVFYGRGRNDSFGHYGKVDVTSETSLENAAYAESRETES</sequence>
<reference evidence="1" key="1">
    <citation type="submission" date="2022-08" db="EMBL/GenBank/DDBJ databases">
        <title>Genome Sequence of Fusarium decemcellulare.</title>
        <authorList>
            <person name="Buettner E."/>
        </authorList>
    </citation>
    <scope>NUCLEOTIDE SEQUENCE</scope>
    <source>
        <strain evidence="1">Babe19</strain>
    </source>
</reference>
<protein>
    <submittedName>
        <fullName evidence="1">Uncharacterized protein</fullName>
    </submittedName>
</protein>
<evidence type="ECO:0000313" key="2">
    <source>
        <dbReference type="Proteomes" id="UP001148629"/>
    </source>
</evidence>
<name>A0ACC1RYT0_9HYPO</name>
<gene>
    <name evidence="1" type="ORF">NM208_g10178</name>
</gene>
<dbReference type="EMBL" id="JANRMS010001402">
    <property type="protein sequence ID" value="KAJ3528484.1"/>
    <property type="molecule type" value="Genomic_DNA"/>
</dbReference>
<comment type="caution">
    <text evidence="1">The sequence shown here is derived from an EMBL/GenBank/DDBJ whole genome shotgun (WGS) entry which is preliminary data.</text>
</comment>
<proteinExistence type="predicted"/>
<organism evidence="1 2">
    <name type="scientific">Fusarium decemcellulare</name>
    <dbReference type="NCBI Taxonomy" id="57161"/>
    <lineage>
        <taxon>Eukaryota</taxon>
        <taxon>Fungi</taxon>
        <taxon>Dikarya</taxon>
        <taxon>Ascomycota</taxon>
        <taxon>Pezizomycotina</taxon>
        <taxon>Sordariomycetes</taxon>
        <taxon>Hypocreomycetidae</taxon>
        <taxon>Hypocreales</taxon>
        <taxon>Nectriaceae</taxon>
        <taxon>Fusarium</taxon>
        <taxon>Fusarium decemcellulare species complex</taxon>
    </lineage>
</organism>
<keyword evidence="2" id="KW-1185">Reference proteome</keyword>
<evidence type="ECO:0000313" key="1">
    <source>
        <dbReference type="EMBL" id="KAJ3528484.1"/>
    </source>
</evidence>
<accession>A0ACC1RYT0</accession>